<comment type="caution">
    <text evidence="14">The sequence shown here is derived from an EMBL/GenBank/DDBJ whole genome shotgun (WGS) entry which is preliminary data.</text>
</comment>
<feature type="transmembrane region" description="Helical" evidence="13">
    <location>
        <begin position="454"/>
        <end position="476"/>
    </location>
</feature>
<evidence type="ECO:0000256" key="9">
    <source>
        <dbReference type="ARBA" id="ARBA00022989"/>
    </source>
</evidence>
<reference evidence="14 15" key="1">
    <citation type="submission" date="2018-05" db="EMBL/GenBank/DDBJ databases">
        <title>Marinilabilia rubrum sp. nov., isolated from saltern sediment.</title>
        <authorList>
            <person name="Zhang R."/>
        </authorList>
    </citation>
    <scope>NUCLEOTIDE SEQUENCE [LARGE SCALE GENOMIC DNA]</scope>
    <source>
        <strain evidence="14 15">WTE16</strain>
    </source>
</reference>
<keyword evidence="4" id="KW-1003">Cell membrane</keyword>
<dbReference type="Proteomes" id="UP000244956">
    <property type="component" value="Unassembled WGS sequence"/>
</dbReference>
<feature type="binding site" evidence="12">
    <location>
        <position position="315"/>
    </location>
    <ligand>
        <name>K(+)</name>
        <dbReference type="ChEBI" id="CHEBI:29103"/>
    </ligand>
</feature>
<dbReference type="RefSeq" id="WP_109263840.1">
    <property type="nucleotide sequence ID" value="NZ_QEWP01000004.1"/>
</dbReference>
<dbReference type="PANTHER" id="PTHR32024:SF2">
    <property type="entry name" value="TRK SYSTEM POTASSIUM UPTAKE PROTEIN TRKG-RELATED"/>
    <property type="match status" value="1"/>
</dbReference>
<feature type="transmembrane region" description="Helical" evidence="13">
    <location>
        <begin position="133"/>
        <end position="153"/>
    </location>
</feature>
<evidence type="ECO:0000256" key="13">
    <source>
        <dbReference type="SAM" id="Phobius"/>
    </source>
</evidence>
<comment type="similarity">
    <text evidence="2">Belongs to the TrkH potassium transport family.</text>
</comment>
<feature type="binding site" evidence="12">
    <location>
        <position position="432"/>
    </location>
    <ligand>
        <name>K(+)</name>
        <dbReference type="ChEBI" id="CHEBI:29103"/>
    </ligand>
</feature>
<dbReference type="OrthoDB" id="9810952at2"/>
<evidence type="ECO:0000256" key="6">
    <source>
        <dbReference type="ARBA" id="ARBA00022538"/>
    </source>
</evidence>
<evidence type="ECO:0000256" key="11">
    <source>
        <dbReference type="ARBA" id="ARBA00023136"/>
    </source>
</evidence>
<comment type="subcellular location">
    <subcellularLocation>
        <location evidence="1">Cell inner membrane</location>
        <topology evidence="1">Multi-pass membrane protein</topology>
    </subcellularLocation>
</comment>
<keyword evidence="15" id="KW-1185">Reference proteome</keyword>
<keyword evidence="5" id="KW-0997">Cell inner membrane</keyword>
<evidence type="ECO:0000256" key="4">
    <source>
        <dbReference type="ARBA" id="ARBA00022475"/>
    </source>
</evidence>
<feature type="transmembrane region" description="Helical" evidence="13">
    <location>
        <begin position="71"/>
        <end position="91"/>
    </location>
</feature>
<organism evidence="14 15">
    <name type="scientific">Marinilabilia rubra</name>
    <dbReference type="NCBI Taxonomy" id="2162893"/>
    <lineage>
        <taxon>Bacteria</taxon>
        <taxon>Pseudomonadati</taxon>
        <taxon>Bacteroidota</taxon>
        <taxon>Bacteroidia</taxon>
        <taxon>Marinilabiliales</taxon>
        <taxon>Marinilabiliaceae</taxon>
        <taxon>Marinilabilia</taxon>
    </lineage>
</organism>
<keyword evidence="12" id="KW-0479">Metal-binding</keyword>
<dbReference type="EMBL" id="QEWP01000004">
    <property type="protein sequence ID" value="PWE00217.1"/>
    <property type="molecule type" value="Genomic_DNA"/>
</dbReference>
<keyword evidence="3" id="KW-0813">Transport</keyword>
<evidence type="ECO:0000313" key="14">
    <source>
        <dbReference type="EMBL" id="PWE00217.1"/>
    </source>
</evidence>
<proteinExistence type="inferred from homology"/>
<feature type="transmembrane region" description="Helical" evidence="13">
    <location>
        <begin position="235"/>
        <end position="253"/>
    </location>
</feature>
<evidence type="ECO:0000313" key="15">
    <source>
        <dbReference type="Proteomes" id="UP000244956"/>
    </source>
</evidence>
<feature type="transmembrane region" description="Helical" evidence="13">
    <location>
        <begin position="393"/>
        <end position="414"/>
    </location>
</feature>
<evidence type="ECO:0000256" key="7">
    <source>
        <dbReference type="ARBA" id="ARBA00022692"/>
    </source>
</evidence>
<evidence type="ECO:0000256" key="5">
    <source>
        <dbReference type="ARBA" id="ARBA00022519"/>
    </source>
</evidence>
<feature type="transmembrane region" description="Helical" evidence="13">
    <location>
        <begin position="36"/>
        <end position="59"/>
    </location>
</feature>
<feature type="transmembrane region" description="Helical" evidence="13">
    <location>
        <begin position="274"/>
        <end position="293"/>
    </location>
</feature>
<evidence type="ECO:0000256" key="3">
    <source>
        <dbReference type="ARBA" id="ARBA00022448"/>
    </source>
</evidence>
<feature type="binding site" evidence="12">
    <location>
        <position position="220"/>
    </location>
    <ligand>
        <name>K(+)</name>
        <dbReference type="ChEBI" id="CHEBI:29103"/>
    </ligand>
</feature>
<feature type="binding site" evidence="12">
    <location>
        <position position="111"/>
    </location>
    <ligand>
        <name>K(+)</name>
        <dbReference type="ChEBI" id="CHEBI:29103"/>
    </ligand>
</feature>
<dbReference type="Pfam" id="PF02386">
    <property type="entry name" value="TrkH"/>
    <property type="match status" value="1"/>
</dbReference>
<keyword evidence="10" id="KW-0406">Ion transport</keyword>
<feature type="transmembrane region" description="Helical" evidence="13">
    <location>
        <begin position="330"/>
        <end position="353"/>
    </location>
</feature>
<dbReference type="PIRSF" id="PIRSF006247">
    <property type="entry name" value="TrkH"/>
    <property type="match status" value="1"/>
</dbReference>
<keyword evidence="8 12" id="KW-0630">Potassium</keyword>
<keyword evidence="11 13" id="KW-0472">Membrane</keyword>
<evidence type="ECO:0000256" key="10">
    <source>
        <dbReference type="ARBA" id="ARBA00023065"/>
    </source>
</evidence>
<keyword evidence="7 13" id="KW-0812">Transmembrane</keyword>
<evidence type="ECO:0000256" key="12">
    <source>
        <dbReference type="PIRSR" id="PIRSR006247-1"/>
    </source>
</evidence>
<evidence type="ECO:0000256" key="2">
    <source>
        <dbReference type="ARBA" id="ARBA00009137"/>
    </source>
</evidence>
<protein>
    <submittedName>
        <fullName evidence="14">Potassium transporter</fullName>
    </submittedName>
</protein>
<dbReference type="GO" id="GO:0015379">
    <property type="term" value="F:potassium:chloride symporter activity"/>
    <property type="evidence" value="ECO:0007669"/>
    <property type="project" value="InterPro"/>
</dbReference>
<gene>
    <name evidence="14" type="ORF">DDZ16_07660</name>
</gene>
<keyword evidence="6" id="KW-0633">Potassium transport</keyword>
<dbReference type="GO" id="GO:0046872">
    <property type="term" value="F:metal ion binding"/>
    <property type="evidence" value="ECO:0007669"/>
    <property type="project" value="UniProtKB-KW"/>
</dbReference>
<feature type="transmembrane region" description="Helical" evidence="13">
    <location>
        <begin position="9"/>
        <end position="30"/>
    </location>
</feature>
<dbReference type="InterPro" id="IPR003445">
    <property type="entry name" value="Cat_transpt"/>
</dbReference>
<evidence type="ECO:0000256" key="1">
    <source>
        <dbReference type="ARBA" id="ARBA00004429"/>
    </source>
</evidence>
<accession>A0A2U2BB01</accession>
<feature type="binding site" evidence="12">
    <location>
        <position position="112"/>
    </location>
    <ligand>
        <name>K(+)</name>
        <dbReference type="ChEBI" id="CHEBI:29103"/>
    </ligand>
</feature>
<feature type="transmembrane region" description="Helical" evidence="13">
    <location>
        <begin position="184"/>
        <end position="202"/>
    </location>
</feature>
<sequence length="481" mass="53189">MNIRFVLNILGRVLIILGLFMCTNFIWVAVYNEATFWGHFYSCIITLLGGMGLYIGSSVNLKPSLGLRESYLTVTFAWVVISAFSALPYMFTQSIQGYENAFFESVSGLTTTGASILNDIEAVPKSVLYWRSLTHWIGGMGIIVLVVAILPMLRVGGYNLFKSEATGISYEKLTPRTASTAKRLWGIYVGLTFIQVVFLMLGDMNFFDSLCHSFGTIATGGFSPKNDSIAGYSPYIQYVIMAFMMLAGINFTLHYFTIKGKFKKVTGNDELKTYLSIIIVTGVIIAVVLIRNLDIGIEEAFRNAFFQVVSIVTSTGYITDDYLLWPTQGWIMIFLLFFVGASVGSTGGGIKVIRLVVAFKSFYVNFRRLLHPNSVIVLRVNGEVVDDEKVSNILGFIVLYFMTALLGTVVMIFLNVDAVTAMASVISSMGAVGPAFGEVGPTSNFFMIPDGGKYILSFLMILGRLELTTVFVLFTLDFWKD</sequence>
<dbReference type="InterPro" id="IPR004772">
    <property type="entry name" value="TrkH"/>
</dbReference>
<dbReference type="PANTHER" id="PTHR32024">
    <property type="entry name" value="TRK SYSTEM POTASSIUM UPTAKE PROTEIN TRKG-RELATED"/>
    <property type="match status" value="1"/>
</dbReference>
<name>A0A2U2BB01_9BACT</name>
<dbReference type="AlphaFoldDB" id="A0A2U2BB01"/>
<keyword evidence="9 13" id="KW-1133">Transmembrane helix</keyword>
<evidence type="ECO:0000256" key="8">
    <source>
        <dbReference type="ARBA" id="ARBA00022958"/>
    </source>
</evidence>
<dbReference type="GO" id="GO:0005886">
    <property type="term" value="C:plasma membrane"/>
    <property type="evidence" value="ECO:0007669"/>
    <property type="project" value="UniProtKB-SubCell"/>
</dbReference>